<feature type="signal peptide" evidence="3">
    <location>
        <begin position="1"/>
        <end position="25"/>
    </location>
</feature>
<dbReference type="GO" id="GO:0015833">
    <property type="term" value="P:peptide transport"/>
    <property type="evidence" value="ECO:0007669"/>
    <property type="project" value="TreeGrafter"/>
</dbReference>
<feature type="region of interest" description="Disordered" evidence="2">
    <location>
        <begin position="30"/>
        <end position="49"/>
    </location>
</feature>
<evidence type="ECO:0000313" key="6">
    <source>
        <dbReference type="Proteomes" id="UP000078368"/>
    </source>
</evidence>
<dbReference type="InterPro" id="IPR030678">
    <property type="entry name" value="Peptide/Ni-bd"/>
</dbReference>
<sequence>MNRKRFGARALAVAAACTLALSACGGSGGASSTSKSPAPTAAPSPTDKLLTGGDIKAAVAYETNNYHPSSTSSALAQGANWHVVEGLYELDMHTYKPYKALAATDDPVKVSDTQYEVKLRDGAKFSDGKPVTADDVVASFQRSMKEGNIYLPMLSFIKDVQKKDDTTVSINLNYPFSLVKARLSLVKIVPAAASDEALTSKPIGTGPWAYEAIDSTHIAFAPNPNYNGSKPAKAKHMEWKILKDDTARVTAMQQKTVSVMESVPAESADLLKSAGAEITEVQGFNLPFLMFNTKKAPFDNPKVRQALFYAVNTEKLIDLGTSGTATAASSFLPETHPNYHKASTVYKYDPEKAKKLLKEAGVKNLHLTLLTTDHTWITKLSPQIVEDLKAVGVTVELKALASSSLYKDYTDVDNPNFDMVLAPGDPSVFGNDPDLLMNWWYGDNSWTQKRTQWKDSEGYKKLHAALDKAVRATGDEQQKAWNEAYDIVAKDVPLYPLFHRKVVTAYYPKKVSAYAPISTTGIDFVGAGAGSESGAK</sequence>
<dbReference type="PANTHER" id="PTHR30290:SF38">
    <property type="entry name" value="D,D-DIPEPTIDE-BINDING PERIPLASMIC PROTEIN DDPA-RELATED"/>
    <property type="match status" value="1"/>
</dbReference>
<keyword evidence="6" id="KW-1185">Reference proteome</keyword>
<dbReference type="RefSeq" id="WP_064230958.1">
    <property type="nucleotide sequence ID" value="NZ_LVZK01000001.1"/>
</dbReference>
<dbReference type="STRING" id="1823756.A4H34_02475"/>
<proteinExistence type="predicted"/>
<evidence type="ECO:0000313" key="5">
    <source>
        <dbReference type="EMBL" id="OAP86061.1"/>
    </source>
</evidence>
<dbReference type="GO" id="GO:0042597">
    <property type="term" value="C:periplasmic space"/>
    <property type="evidence" value="ECO:0007669"/>
    <property type="project" value="UniProtKB-ARBA"/>
</dbReference>
<dbReference type="PANTHER" id="PTHR30290">
    <property type="entry name" value="PERIPLASMIC BINDING COMPONENT OF ABC TRANSPORTER"/>
    <property type="match status" value="1"/>
</dbReference>
<feature type="compositionally biased region" description="Low complexity" evidence="2">
    <location>
        <begin position="30"/>
        <end position="46"/>
    </location>
</feature>
<evidence type="ECO:0000256" key="2">
    <source>
        <dbReference type="SAM" id="MobiDB-lite"/>
    </source>
</evidence>
<dbReference type="Gene3D" id="3.10.105.10">
    <property type="entry name" value="Dipeptide-binding Protein, Domain 3"/>
    <property type="match status" value="1"/>
</dbReference>
<dbReference type="GO" id="GO:1904680">
    <property type="term" value="F:peptide transmembrane transporter activity"/>
    <property type="evidence" value="ECO:0007669"/>
    <property type="project" value="TreeGrafter"/>
</dbReference>
<dbReference type="PIRSF" id="PIRSF002741">
    <property type="entry name" value="MppA"/>
    <property type="match status" value="1"/>
</dbReference>
<protein>
    <submittedName>
        <fullName evidence="5">ABC transporter substrate-binding protein</fullName>
    </submittedName>
</protein>
<dbReference type="InterPro" id="IPR000914">
    <property type="entry name" value="SBP_5_dom"/>
</dbReference>
<dbReference type="SUPFAM" id="SSF53850">
    <property type="entry name" value="Periplasmic binding protein-like II"/>
    <property type="match status" value="1"/>
</dbReference>
<dbReference type="InterPro" id="IPR039424">
    <property type="entry name" value="SBP_5"/>
</dbReference>
<keyword evidence="1 3" id="KW-0732">Signal</keyword>
<evidence type="ECO:0000256" key="3">
    <source>
        <dbReference type="SAM" id="SignalP"/>
    </source>
</evidence>
<organism evidence="5 6">
    <name type="scientific">Peptidiphaga gingivicola</name>
    <dbReference type="NCBI Taxonomy" id="2741497"/>
    <lineage>
        <taxon>Bacteria</taxon>
        <taxon>Bacillati</taxon>
        <taxon>Actinomycetota</taxon>
        <taxon>Actinomycetes</taxon>
        <taxon>Actinomycetales</taxon>
        <taxon>Actinomycetaceae</taxon>
        <taxon>Peptidiphaga</taxon>
    </lineage>
</organism>
<dbReference type="Pfam" id="PF00496">
    <property type="entry name" value="SBP_bac_5"/>
    <property type="match status" value="1"/>
</dbReference>
<dbReference type="CDD" id="cd00995">
    <property type="entry name" value="PBP2_NikA_DppA_OppA_like"/>
    <property type="match status" value="1"/>
</dbReference>
<dbReference type="OrthoDB" id="5243526at2"/>
<dbReference type="PROSITE" id="PS51257">
    <property type="entry name" value="PROKAR_LIPOPROTEIN"/>
    <property type="match status" value="1"/>
</dbReference>
<dbReference type="GO" id="GO:0043190">
    <property type="term" value="C:ATP-binding cassette (ABC) transporter complex"/>
    <property type="evidence" value="ECO:0007669"/>
    <property type="project" value="InterPro"/>
</dbReference>
<comment type="caution">
    <text evidence="5">The sequence shown here is derived from an EMBL/GenBank/DDBJ whole genome shotgun (WGS) entry which is preliminary data.</text>
</comment>
<evidence type="ECO:0000256" key="1">
    <source>
        <dbReference type="ARBA" id="ARBA00022729"/>
    </source>
</evidence>
<feature type="domain" description="Solute-binding protein family 5" evidence="4">
    <location>
        <begin position="101"/>
        <end position="445"/>
    </location>
</feature>
<gene>
    <name evidence="5" type="ORF">A4H34_02475</name>
</gene>
<dbReference type="EMBL" id="LVZK01000001">
    <property type="protein sequence ID" value="OAP86061.1"/>
    <property type="molecule type" value="Genomic_DNA"/>
</dbReference>
<evidence type="ECO:0000259" key="4">
    <source>
        <dbReference type="Pfam" id="PF00496"/>
    </source>
</evidence>
<dbReference type="Proteomes" id="UP000078368">
    <property type="component" value="Unassembled WGS sequence"/>
</dbReference>
<accession>A0A179B4L5</accession>
<reference evidence="5 6" key="1">
    <citation type="submission" date="2016-04" db="EMBL/GenBank/DDBJ databases">
        <title>Peptidophaga gingivicola gen. nov., sp. nov., isolated from human subgingival plaque.</title>
        <authorList>
            <person name="Beall C.J."/>
            <person name="Mokrzan E.M."/>
            <person name="Griffen A.L."/>
            <person name="Leys E.J."/>
        </authorList>
    </citation>
    <scope>NUCLEOTIDE SEQUENCE [LARGE SCALE GENOMIC DNA]</scope>
    <source>
        <strain evidence="5 6">BA112</strain>
    </source>
</reference>
<dbReference type="AlphaFoldDB" id="A0A179B4L5"/>
<name>A0A179B4L5_9ACTO</name>
<dbReference type="Gene3D" id="3.40.190.10">
    <property type="entry name" value="Periplasmic binding protein-like II"/>
    <property type="match status" value="1"/>
</dbReference>
<feature type="chain" id="PRO_5038522947" evidence="3">
    <location>
        <begin position="26"/>
        <end position="536"/>
    </location>
</feature>